<reference evidence="2" key="1">
    <citation type="submission" date="2019-03" db="EMBL/GenBank/DDBJ databases">
        <authorList>
            <person name="Hao L."/>
        </authorList>
    </citation>
    <scope>NUCLEOTIDE SEQUENCE</scope>
</reference>
<keyword evidence="1" id="KW-0175">Coiled coil</keyword>
<evidence type="ECO:0000313" key="2">
    <source>
        <dbReference type="EMBL" id="VFU14342.1"/>
    </source>
</evidence>
<gene>
    <name evidence="2" type="ORF">SCFA_280006</name>
</gene>
<organism evidence="2">
    <name type="scientific">anaerobic digester metagenome</name>
    <dbReference type="NCBI Taxonomy" id="1263854"/>
    <lineage>
        <taxon>unclassified sequences</taxon>
        <taxon>metagenomes</taxon>
        <taxon>ecological metagenomes</taxon>
    </lineage>
</organism>
<evidence type="ECO:0000256" key="1">
    <source>
        <dbReference type="SAM" id="Coils"/>
    </source>
</evidence>
<dbReference type="AlphaFoldDB" id="A0A485LZ42"/>
<name>A0A485LZ42_9ZZZZ</name>
<proteinExistence type="predicted"/>
<sequence>MAEDFIGSVKEIEQEAEALMEQARSEARTILEEVRRQADDILSRSLPLDEVRKEQEKIVQTAREQAEIMIENARRQAEAHRKAAGARLEEVVNLMLTYLKGGKSSSV</sequence>
<feature type="coiled-coil region" evidence="1">
    <location>
        <begin position="2"/>
        <end position="83"/>
    </location>
</feature>
<protein>
    <submittedName>
        <fullName evidence="2">Type III secretion system protein HrpB</fullName>
    </submittedName>
</protein>
<dbReference type="EMBL" id="CAADRM010000090">
    <property type="protein sequence ID" value="VFU14342.1"/>
    <property type="molecule type" value="Genomic_DNA"/>
</dbReference>
<accession>A0A485LZ42</accession>